<sequence>MNTRQLGKTRLQVSELVFGGGWVGGILIHQDDEVKRAALRRAIDAGINWIDTAGDYGQGQSEIALGWLLSEIDTSERPHVSTKIRLDLESDETAASQIRRGIERSLDRLRLDKVSLFQLHNPVEPRATGQHVGVDDVIGDGGIADLLDGLRKEGLTDHIGFTALGDPASCIRVVESGKVDTAQVYYNMLNPTAGLSEPLDGLVAQDFTGLMAACRRHEVGIMNIRVFAAGVLATDIRHGREVAITPENRDLEAESKRARSAIAAAGDSGESRAETAIRFSLANEDISCVVVGLAELEHLELAIKAAEAGPLSATKLSSLRDLWRRNFDL</sequence>
<keyword evidence="3" id="KW-1185">Reference proteome</keyword>
<gene>
    <name evidence="2" type="ORF">SAMN05660686_03110</name>
</gene>
<comment type="caution">
    <text evidence="2">The sequence shown here is derived from an EMBL/GenBank/DDBJ whole genome shotgun (WGS) entry which is preliminary data.</text>
</comment>
<dbReference type="Proteomes" id="UP000198615">
    <property type="component" value="Unassembled WGS sequence"/>
</dbReference>
<dbReference type="Gene3D" id="3.20.20.100">
    <property type="entry name" value="NADP-dependent oxidoreductase domain"/>
    <property type="match status" value="1"/>
</dbReference>
<dbReference type="SUPFAM" id="SSF51430">
    <property type="entry name" value="NAD(P)-linked oxidoreductase"/>
    <property type="match status" value="1"/>
</dbReference>
<evidence type="ECO:0000313" key="3">
    <source>
        <dbReference type="Proteomes" id="UP000198615"/>
    </source>
</evidence>
<evidence type="ECO:0000259" key="1">
    <source>
        <dbReference type="Pfam" id="PF00248"/>
    </source>
</evidence>
<dbReference type="CDD" id="cd19104">
    <property type="entry name" value="AKR_unchar"/>
    <property type="match status" value="1"/>
</dbReference>
<dbReference type="PANTHER" id="PTHR43312:SF1">
    <property type="entry name" value="NADP-DEPENDENT OXIDOREDUCTASE DOMAIN-CONTAINING PROTEIN"/>
    <property type="match status" value="1"/>
</dbReference>
<organism evidence="2 3">
    <name type="scientific">Thalassobaculum litoreum DSM 18839</name>
    <dbReference type="NCBI Taxonomy" id="1123362"/>
    <lineage>
        <taxon>Bacteria</taxon>
        <taxon>Pseudomonadati</taxon>
        <taxon>Pseudomonadota</taxon>
        <taxon>Alphaproteobacteria</taxon>
        <taxon>Rhodospirillales</taxon>
        <taxon>Thalassobaculaceae</taxon>
        <taxon>Thalassobaculum</taxon>
    </lineage>
</organism>
<dbReference type="InterPro" id="IPR036812">
    <property type="entry name" value="NAD(P)_OxRdtase_dom_sf"/>
</dbReference>
<dbReference type="OrthoDB" id="9773828at2"/>
<accession>A0A8G2BJU8</accession>
<proteinExistence type="predicted"/>
<protein>
    <submittedName>
        <fullName evidence="2">Predicted oxidoreductase</fullName>
    </submittedName>
</protein>
<dbReference type="EMBL" id="FNBW01000009">
    <property type="protein sequence ID" value="SDG02923.1"/>
    <property type="molecule type" value="Genomic_DNA"/>
</dbReference>
<evidence type="ECO:0000313" key="2">
    <source>
        <dbReference type="EMBL" id="SDG02923.1"/>
    </source>
</evidence>
<dbReference type="Pfam" id="PF00248">
    <property type="entry name" value="Aldo_ket_red"/>
    <property type="match status" value="1"/>
</dbReference>
<reference evidence="2 3" key="1">
    <citation type="submission" date="2016-10" db="EMBL/GenBank/DDBJ databases">
        <authorList>
            <person name="Varghese N."/>
            <person name="Submissions S."/>
        </authorList>
    </citation>
    <scope>NUCLEOTIDE SEQUENCE [LARGE SCALE GENOMIC DNA]</scope>
    <source>
        <strain evidence="2 3">DSM 18839</strain>
    </source>
</reference>
<dbReference type="RefSeq" id="WP_093151591.1">
    <property type="nucleotide sequence ID" value="NZ_FNBW01000009.1"/>
</dbReference>
<dbReference type="InterPro" id="IPR053135">
    <property type="entry name" value="AKR2_Oxidoreductase"/>
</dbReference>
<dbReference type="InterPro" id="IPR023210">
    <property type="entry name" value="NADP_OxRdtase_dom"/>
</dbReference>
<feature type="domain" description="NADP-dependent oxidoreductase" evidence="1">
    <location>
        <begin position="16"/>
        <end position="323"/>
    </location>
</feature>
<dbReference type="PANTHER" id="PTHR43312">
    <property type="entry name" value="D-THREO-ALDOSE 1-DEHYDROGENASE"/>
    <property type="match status" value="1"/>
</dbReference>
<name>A0A8G2BJU8_9PROT</name>
<dbReference type="AlphaFoldDB" id="A0A8G2BJU8"/>